<evidence type="ECO:0000313" key="2">
    <source>
        <dbReference type="Proteomes" id="UP000011135"/>
    </source>
</evidence>
<sequence length="71" mass="8208">MKITALIPEDLIEEVKKATGGKNITESLIIALKAYLAHRKIDYLIDQVQKESLQFNEDYTAYGIRKINRNR</sequence>
<name>L8JRG0_9BACT</name>
<dbReference type="AlphaFoldDB" id="L8JRG0"/>
<protein>
    <recommendedName>
        <fullName evidence="3">DUF2191 domain-containing protein</fullName>
    </recommendedName>
</protein>
<dbReference type="EMBL" id="AMZN01000037">
    <property type="protein sequence ID" value="ELR71566.1"/>
    <property type="molecule type" value="Genomic_DNA"/>
</dbReference>
<reference evidence="1 2" key="1">
    <citation type="submission" date="2012-12" db="EMBL/GenBank/DDBJ databases">
        <title>Genome assembly of Fulvivirga imtechensis AK7.</title>
        <authorList>
            <person name="Nupur N."/>
            <person name="Khatri I."/>
            <person name="Kumar R."/>
            <person name="Subramanian S."/>
            <person name="Pinnaka A."/>
        </authorList>
    </citation>
    <scope>NUCLEOTIDE SEQUENCE [LARGE SCALE GENOMIC DNA]</scope>
    <source>
        <strain evidence="1 2">AK7</strain>
    </source>
</reference>
<accession>L8JRG0</accession>
<evidence type="ECO:0008006" key="3">
    <source>
        <dbReference type="Google" id="ProtNLM"/>
    </source>
</evidence>
<dbReference type="Proteomes" id="UP000011135">
    <property type="component" value="Unassembled WGS sequence"/>
</dbReference>
<gene>
    <name evidence="1" type="ORF">C900_02481</name>
</gene>
<comment type="caution">
    <text evidence="1">The sequence shown here is derived from an EMBL/GenBank/DDBJ whole genome shotgun (WGS) entry which is preliminary data.</text>
</comment>
<organism evidence="1 2">
    <name type="scientific">Fulvivirga imtechensis AK7</name>
    <dbReference type="NCBI Taxonomy" id="1237149"/>
    <lineage>
        <taxon>Bacteria</taxon>
        <taxon>Pseudomonadati</taxon>
        <taxon>Bacteroidota</taxon>
        <taxon>Cytophagia</taxon>
        <taxon>Cytophagales</taxon>
        <taxon>Fulvivirgaceae</taxon>
        <taxon>Fulvivirga</taxon>
    </lineage>
</organism>
<dbReference type="RefSeq" id="WP_009579890.1">
    <property type="nucleotide sequence ID" value="NZ_AMZN01000037.1"/>
</dbReference>
<keyword evidence="2" id="KW-1185">Reference proteome</keyword>
<dbReference type="STRING" id="1237149.C900_02481"/>
<evidence type="ECO:0000313" key="1">
    <source>
        <dbReference type="EMBL" id="ELR71566.1"/>
    </source>
</evidence>
<proteinExistence type="predicted"/>
<dbReference type="OrthoDB" id="826796at2"/>